<dbReference type="EC" id="2.3.1.9" evidence="8"/>
<dbReference type="GO" id="GO:0003985">
    <property type="term" value="F:acetyl-CoA C-acetyltransferase activity"/>
    <property type="evidence" value="ECO:0007669"/>
    <property type="project" value="UniProtKB-EC"/>
</dbReference>
<evidence type="ECO:0000259" key="6">
    <source>
        <dbReference type="Pfam" id="PF00108"/>
    </source>
</evidence>
<evidence type="ECO:0000256" key="5">
    <source>
        <dbReference type="RuleBase" id="RU003557"/>
    </source>
</evidence>
<sequence>MSSANTAVILSACRTAIGSFGGALKDLSAADLGAVVIREALARAGVPAGAVDDVLMGCVLQAGAGMNVARQAARTAGCPDEVPAMTINRVCGSGLQAVASAAQAIRAGDATLVVAGGTESMSNAPYLLRQARWGLRMGHAEITDSMIADGLTCALGACHMGMTAEEIAGRYGIDRAAQDAFAAESQRRAVASMAAGDFDAEIVPVPIPQKKGDPVTFARDEYPRAGTTVDALGALRPAFSKTGSVTAGNASGINDGAAALVVADGARAEALGLRPLARIVAFAAAGVEPMVMGLGPVPAVRKTLEKAGWDEKDVDLYELNEAFAVQGLAVMRDLGLGPERVNVCGGAIALGHPIGASGARILVTLLHALQRRDAHRGIASLCIGGGMGIAMAVERL</sequence>
<dbReference type="PROSITE" id="PS00098">
    <property type="entry name" value="THIOLASE_1"/>
    <property type="match status" value="1"/>
</dbReference>
<evidence type="ECO:0000256" key="1">
    <source>
        <dbReference type="ARBA" id="ARBA00010982"/>
    </source>
</evidence>
<dbReference type="FunFam" id="3.40.47.10:FF:000010">
    <property type="entry name" value="Acetyl-CoA acetyltransferase (Thiolase)"/>
    <property type="match status" value="1"/>
</dbReference>
<feature type="domain" description="Thiolase C-terminal" evidence="7">
    <location>
        <begin position="274"/>
        <end position="395"/>
    </location>
</feature>
<dbReference type="CDD" id="cd00751">
    <property type="entry name" value="thiolase"/>
    <property type="match status" value="1"/>
</dbReference>
<dbReference type="InterPro" id="IPR020613">
    <property type="entry name" value="Thiolase_CS"/>
</dbReference>
<organism evidence="8 9">
    <name type="scientific">Luteitalea pratensis</name>
    <dbReference type="NCBI Taxonomy" id="1855912"/>
    <lineage>
        <taxon>Bacteria</taxon>
        <taxon>Pseudomonadati</taxon>
        <taxon>Acidobacteriota</taxon>
        <taxon>Vicinamibacteria</taxon>
        <taxon>Vicinamibacterales</taxon>
        <taxon>Vicinamibacteraceae</taxon>
        <taxon>Luteitalea</taxon>
    </lineage>
</organism>
<reference evidence="8 9" key="1">
    <citation type="journal article" date="2016" name="Genome Announc.">
        <title>First Complete Genome Sequence of a Subdivision 6 Acidobacterium Strain.</title>
        <authorList>
            <person name="Huang S."/>
            <person name="Vieira S."/>
            <person name="Bunk B."/>
            <person name="Riedel T."/>
            <person name="Sproer C."/>
            <person name="Overmann J."/>
        </authorList>
    </citation>
    <scope>NUCLEOTIDE SEQUENCE [LARGE SCALE GENOMIC DNA]</scope>
    <source>
        <strain evidence="9">DSM 100886 HEG_-6_39</strain>
    </source>
</reference>
<dbReference type="SUPFAM" id="SSF53901">
    <property type="entry name" value="Thiolase-like"/>
    <property type="match status" value="2"/>
</dbReference>
<dbReference type="STRING" id="1855912.LuPra_03723"/>
<dbReference type="RefSeq" id="WP_110172126.1">
    <property type="nucleotide sequence ID" value="NZ_CP015136.1"/>
</dbReference>
<dbReference type="InterPro" id="IPR002155">
    <property type="entry name" value="Thiolase"/>
</dbReference>
<dbReference type="InterPro" id="IPR020610">
    <property type="entry name" value="Thiolase_AS"/>
</dbReference>
<dbReference type="OrthoDB" id="9764892at2"/>
<dbReference type="InterPro" id="IPR020617">
    <property type="entry name" value="Thiolase_C"/>
</dbReference>
<dbReference type="PATRIC" id="fig|1813736.3.peg.3931"/>
<evidence type="ECO:0000313" key="8">
    <source>
        <dbReference type="EMBL" id="AMY10490.1"/>
    </source>
</evidence>
<keyword evidence="9" id="KW-1185">Reference proteome</keyword>
<dbReference type="InterPro" id="IPR016039">
    <property type="entry name" value="Thiolase-like"/>
</dbReference>
<dbReference type="PANTHER" id="PTHR18919:SF107">
    <property type="entry name" value="ACETYL-COA ACETYLTRANSFERASE, CYTOSOLIC"/>
    <property type="match status" value="1"/>
</dbReference>
<dbReference type="KEGG" id="abac:LuPra_03723"/>
<evidence type="ECO:0000256" key="2">
    <source>
        <dbReference type="ARBA" id="ARBA00022679"/>
    </source>
</evidence>
<keyword evidence="3 5" id="KW-0012">Acyltransferase</keyword>
<dbReference type="EMBL" id="CP015136">
    <property type="protein sequence ID" value="AMY10490.1"/>
    <property type="molecule type" value="Genomic_DNA"/>
</dbReference>
<proteinExistence type="inferred from homology"/>
<dbReference type="PROSITE" id="PS00099">
    <property type="entry name" value="THIOLASE_3"/>
    <property type="match status" value="1"/>
</dbReference>
<evidence type="ECO:0000313" key="9">
    <source>
        <dbReference type="Proteomes" id="UP000076079"/>
    </source>
</evidence>
<dbReference type="InterPro" id="IPR020615">
    <property type="entry name" value="Thiolase_acyl_enz_int_AS"/>
</dbReference>
<evidence type="ECO:0000256" key="4">
    <source>
        <dbReference type="PIRSR" id="PIRSR000429-1"/>
    </source>
</evidence>
<dbReference type="Pfam" id="PF00108">
    <property type="entry name" value="Thiolase_N"/>
    <property type="match status" value="1"/>
</dbReference>
<accession>A0A143PQU4</accession>
<feature type="active site" description="Proton acceptor" evidence="4">
    <location>
        <position position="382"/>
    </location>
</feature>
<dbReference type="NCBIfam" id="TIGR01930">
    <property type="entry name" value="AcCoA-C-Actrans"/>
    <property type="match status" value="1"/>
</dbReference>
<feature type="active site" description="Proton acceptor" evidence="4">
    <location>
        <position position="352"/>
    </location>
</feature>
<protein>
    <submittedName>
        <fullName evidence="8">Acetyl-CoA acetyltransferase</fullName>
        <ecNumber evidence="8">2.3.1.9</ecNumber>
    </submittedName>
</protein>
<comment type="similarity">
    <text evidence="1 5">Belongs to the thiolase-like superfamily. Thiolase family.</text>
</comment>
<gene>
    <name evidence="8" type="primary">thlA_2</name>
    <name evidence="8" type="ORF">LuPra_03723</name>
</gene>
<dbReference type="Pfam" id="PF02803">
    <property type="entry name" value="Thiolase_C"/>
    <property type="match status" value="1"/>
</dbReference>
<dbReference type="PIRSF" id="PIRSF000429">
    <property type="entry name" value="Ac-CoA_Ac_transf"/>
    <property type="match status" value="1"/>
</dbReference>
<dbReference type="PANTHER" id="PTHR18919">
    <property type="entry name" value="ACETYL-COA C-ACYLTRANSFERASE"/>
    <property type="match status" value="1"/>
</dbReference>
<evidence type="ECO:0000259" key="7">
    <source>
        <dbReference type="Pfam" id="PF02803"/>
    </source>
</evidence>
<dbReference type="Proteomes" id="UP000076079">
    <property type="component" value="Chromosome"/>
</dbReference>
<feature type="domain" description="Thiolase N-terminal" evidence="6">
    <location>
        <begin position="8"/>
        <end position="263"/>
    </location>
</feature>
<dbReference type="AlphaFoldDB" id="A0A143PQU4"/>
<dbReference type="Gene3D" id="3.40.47.10">
    <property type="match status" value="2"/>
</dbReference>
<keyword evidence="2 5" id="KW-0808">Transferase</keyword>
<name>A0A143PQU4_LUTPR</name>
<dbReference type="PROSITE" id="PS00737">
    <property type="entry name" value="THIOLASE_2"/>
    <property type="match status" value="1"/>
</dbReference>
<dbReference type="InterPro" id="IPR020616">
    <property type="entry name" value="Thiolase_N"/>
</dbReference>
<evidence type="ECO:0000256" key="3">
    <source>
        <dbReference type="ARBA" id="ARBA00023315"/>
    </source>
</evidence>
<reference evidence="9" key="2">
    <citation type="submission" date="2016-04" db="EMBL/GenBank/DDBJ databases">
        <title>First Complete Genome Sequence of a Subdivision 6 Acidobacterium.</title>
        <authorList>
            <person name="Huang S."/>
            <person name="Vieira S."/>
            <person name="Bunk B."/>
            <person name="Riedel T."/>
            <person name="Sproeer C."/>
            <person name="Overmann J."/>
        </authorList>
    </citation>
    <scope>NUCLEOTIDE SEQUENCE [LARGE SCALE GENOMIC DNA]</scope>
    <source>
        <strain evidence="9">DSM 100886 HEG_-6_39</strain>
    </source>
</reference>
<feature type="active site" description="Acyl-thioester intermediate" evidence="4">
    <location>
        <position position="91"/>
    </location>
</feature>